<comment type="caution">
    <text evidence="1">The sequence shown here is derived from an EMBL/GenBank/DDBJ whole genome shotgun (WGS) entry which is preliminary data.</text>
</comment>
<dbReference type="EMBL" id="JANUGX010000001">
    <property type="protein sequence ID" value="MCS0587837.1"/>
    <property type="molecule type" value="Genomic_DNA"/>
</dbReference>
<gene>
    <name evidence="1" type="ORF">NX782_01295</name>
</gene>
<evidence type="ECO:0000313" key="1">
    <source>
        <dbReference type="EMBL" id="MCS0587837.1"/>
    </source>
</evidence>
<accession>A0ABT2A0X4</accession>
<reference evidence="1 2" key="1">
    <citation type="submission" date="2022-08" db="EMBL/GenBank/DDBJ databases">
        <title>Reclassification of Massilia species as members of the genera Telluria, Duganella, Pseudoduganella, Mokoshia gen. nov. and Zemynaea gen. nov. using orthogonal and non-orthogonal genome-based approaches.</title>
        <authorList>
            <person name="Bowman J.P."/>
        </authorList>
    </citation>
    <scope>NUCLEOTIDE SEQUENCE [LARGE SCALE GENOMIC DNA]</scope>
    <source>
        <strain evidence="1 2">LMG 28164</strain>
    </source>
</reference>
<organism evidence="1 2">
    <name type="scientific">Massilia norwichensis</name>
    <dbReference type="NCBI Taxonomy" id="1442366"/>
    <lineage>
        <taxon>Bacteria</taxon>
        <taxon>Pseudomonadati</taxon>
        <taxon>Pseudomonadota</taxon>
        <taxon>Betaproteobacteria</taxon>
        <taxon>Burkholderiales</taxon>
        <taxon>Oxalobacteraceae</taxon>
        <taxon>Telluria group</taxon>
        <taxon>Massilia</taxon>
    </lineage>
</organism>
<dbReference type="RefSeq" id="WP_258843672.1">
    <property type="nucleotide sequence ID" value="NZ_JANUGX010000001.1"/>
</dbReference>
<protein>
    <submittedName>
        <fullName evidence="1">Uncharacterized protein</fullName>
    </submittedName>
</protein>
<name>A0ABT2A0X4_9BURK</name>
<dbReference type="Proteomes" id="UP001205560">
    <property type="component" value="Unassembled WGS sequence"/>
</dbReference>
<sequence length="85" mass="9563">MSNPTTHTLYVSRATDAEVQQFLTASQHVLSDCDWVRQAPSTAPQTHNVYCNLRDMSLKDARAALEKVAAQMSPTSEWQLMPDRI</sequence>
<keyword evidence="2" id="KW-1185">Reference proteome</keyword>
<evidence type="ECO:0000313" key="2">
    <source>
        <dbReference type="Proteomes" id="UP001205560"/>
    </source>
</evidence>
<proteinExistence type="predicted"/>